<dbReference type="Proteomes" id="UP001152320">
    <property type="component" value="Chromosome 22"/>
</dbReference>
<name>A0A9Q0YKE1_HOLLE</name>
<evidence type="ECO:0000313" key="14">
    <source>
        <dbReference type="EMBL" id="KAJ8020326.1"/>
    </source>
</evidence>
<accession>A0A9Q0YKE1</accession>
<comment type="catalytic activity">
    <reaction evidence="11">
        <text>a uridine in tRNA + S-adenosyl-L-methionine = a 3-[(3S)-3-amino-3-carboxypropyl]uridine in tRNA + S-methyl-5'-thioadenosine + H(+)</text>
        <dbReference type="Rhea" id="RHEA:62432"/>
        <dbReference type="Rhea" id="RHEA-COMP:13339"/>
        <dbReference type="Rhea" id="RHEA-COMP:16092"/>
        <dbReference type="ChEBI" id="CHEBI:15378"/>
        <dbReference type="ChEBI" id="CHEBI:17509"/>
        <dbReference type="ChEBI" id="CHEBI:59789"/>
        <dbReference type="ChEBI" id="CHEBI:65315"/>
        <dbReference type="ChEBI" id="CHEBI:82930"/>
        <dbReference type="EC" id="2.5.1.25"/>
    </reaction>
</comment>
<evidence type="ECO:0000256" key="7">
    <source>
        <dbReference type="ARBA" id="ARBA00037050"/>
    </source>
</evidence>
<proteinExistence type="inferred from homology"/>
<sequence length="277" mass="32102">MSDPSSNIIEDPFSHLHLHSFSPLTALQGRSKCSQCNASRKFFCYTCFTPVKELEGKLPEIELPVQIDIIKHPLELDGKSTAIHALVLAPKQVNLFTYPCIPEYEDSSKVLLVYPSENSRTLQKVLDDALKRNKDAKSKLEENGDSSNTPPAKRMRTESNVSLPFERVIFIDSTWSQSKKIFYDERLKDLPCVILPEKKTYFWRTQDKDDYYLATIEAIYYFLVELHTLSSDTPYRGHLDNLMYFFVYMYQMVKKNKTEYVKIKKKQKGKGKTKPAD</sequence>
<reference evidence="14" key="1">
    <citation type="submission" date="2021-10" db="EMBL/GenBank/DDBJ databases">
        <title>Tropical sea cucumber genome reveals ecological adaptation and Cuvierian tubules defense mechanism.</title>
        <authorList>
            <person name="Chen T."/>
        </authorList>
    </citation>
    <scope>NUCLEOTIDE SEQUENCE</scope>
    <source>
        <strain evidence="14">Nanhai2018</strain>
        <tissue evidence="14">Muscle</tissue>
    </source>
</reference>
<dbReference type="Pfam" id="PF03942">
    <property type="entry name" value="DTW"/>
    <property type="match status" value="1"/>
</dbReference>
<evidence type="ECO:0000256" key="1">
    <source>
        <dbReference type="ARBA" id="ARBA00004123"/>
    </source>
</evidence>
<dbReference type="PANTHER" id="PTHR15627:SF8">
    <property type="entry name" value="TRNA-URIDINE AMINOCARBOXYPROPYLTRANSFERASE 1"/>
    <property type="match status" value="1"/>
</dbReference>
<evidence type="ECO:0000256" key="8">
    <source>
        <dbReference type="ARBA" id="ARBA00038290"/>
    </source>
</evidence>
<evidence type="ECO:0000256" key="9">
    <source>
        <dbReference type="ARBA" id="ARBA00039242"/>
    </source>
</evidence>
<evidence type="ECO:0000256" key="6">
    <source>
        <dbReference type="ARBA" id="ARBA00023242"/>
    </source>
</evidence>
<dbReference type="InterPro" id="IPR005636">
    <property type="entry name" value="DTW"/>
</dbReference>
<dbReference type="EMBL" id="JAIZAY010000022">
    <property type="protein sequence ID" value="KAJ8020326.1"/>
    <property type="molecule type" value="Genomic_DNA"/>
</dbReference>
<dbReference type="GO" id="GO:0005634">
    <property type="term" value="C:nucleus"/>
    <property type="evidence" value="ECO:0007669"/>
    <property type="project" value="UniProtKB-SubCell"/>
</dbReference>
<evidence type="ECO:0000256" key="12">
    <source>
        <dbReference type="SAM" id="MobiDB-lite"/>
    </source>
</evidence>
<evidence type="ECO:0000256" key="4">
    <source>
        <dbReference type="ARBA" id="ARBA00022691"/>
    </source>
</evidence>
<keyword evidence="15" id="KW-1185">Reference proteome</keyword>
<organism evidence="14 15">
    <name type="scientific">Holothuria leucospilota</name>
    <name type="common">Black long sea cucumber</name>
    <name type="synonym">Mertensiothuria leucospilota</name>
    <dbReference type="NCBI Taxonomy" id="206669"/>
    <lineage>
        <taxon>Eukaryota</taxon>
        <taxon>Metazoa</taxon>
        <taxon>Echinodermata</taxon>
        <taxon>Eleutherozoa</taxon>
        <taxon>Echinozoa</taxon>
        <taxon>Holothuroidea</taxon>
        <taxon>Aspidochirotacea</taxon>
        <taxon>Aspidochirotida</taxon>
        <taxon>Holothuriidae</taxon>
        <taxon>Holothuria</taxon>
    </lineage>
</organism>
<dbReference type="PANTHER" id="PTHR15627">
    <property type="entry name" value="NATURAL KILLER CELL-SPECIFIC ANTIGEN KLIP1"/>
    <property type="match status" value="1"/>
</dbReference>
<dbReference type="GO" id="GO:0016432">
    <property type="term" value="F:tRNA-uridine aminocarboxypropyltransferase activity"/>
    <property type="evidence" value="ECO:0007669"/>
    <property type="project" value="UniProtKB-EC"/>
</dbReference>
<evidence type="ECO:0000256" key="11">
    <source>
        <dbReference type="ARBA" id="ARBA00048718"/>
    </source>
</evidence>
<evidence type="ECO:0000256" key="2">
    <source>
        <dbReference type="ARBA" id="ARBA00012386"/>
    </source>
</evidence>
<feature type="domain" description="DTW" evidence="13">
    <location>
        <begin position="40"/>
        <end position="258"/>
    </location>
</feature>
<evidence type="ECO:0000259" key="13">
    <source>
        <dbReference type="SMART" id="SM01144"/>
    </source>
</evidence>
<evidence type="ECO:0000256" key="10">
    <source>
        <dbReference type="ARBA" id="ARBA00042508"/>
    </source>
</evidence>
<feature type="region of interest" description="Disordered" evidence="12">
    <location>
        <begin position="136"/>
        <end position="156"/>
    </location>
</feature>
<dbReference type="GO" id="GO:0006400">
    <property type="term" value="P:tRNA modification"/>
    <property type="evidence" value="ECO:0007669"/>
    <property type="project" value="TreeGrafter"/>
</dbReference>
<comment type="function">
    <text evidence="7">Catalyzes the formation of 3-(3-amino-3-carboxypropyl)uridine (acp3U) at position 20 in the D-loop of several cytoplasmic tRNAs (acp3U(20)).</text>
</comment>
<dbReference type="AlphaFoldDB" id="A0A9Q0YKE1"/>
<keyword evidence="3" id="KW-0808">Transferase</keyword>
<dbReference type="OrthoDB" id="3173at2759"/>
<comment type="caution">
    <text evidence="14">The sequence shown here is derived from an EMBL/GenBank/DDBJ whole genome shotgun (WGS) entry which is preliminary data.</text>
</comment>
<protein>
    <recommendedName>
        <fullName evidence="9">tRNA-uridine aminocarboxypropyltransferase 1</fullName>
        <ecNumber evidence="2">2.5.1.25</ecNumber>
    </recommendedName>
    <alternativeName>
        <fullName evidence="10">DTW domain-containing protein 1</fullName>
    </alternativeName>
</protein>
<keyword evidence="6" id="KW-0539">Nucleus</keyword>
<evidence type="ECO:0000256" key="5">
    <source>
        <dbReference type="ARBA" id="ARBA00022694"/>
    </source>
</evidence>
<comment type="similarity">
    <text evidence="8">Belongs to the TDD superfamily. DTWD1 family.</text>
</comment>
<keyword evidence="4" id="KW-0949">S-adenosyl-L-methionine</keyword>
<gene>
    <name evidence="14" type="ORF">HOLleu_39893</name>
</gene>
<evidence type="ECO:0000256" key="3">
    <source>
        <dbReference type="ARBA" id="ARBA00022679"/>
    </source>
</evidence>
<keyword evidence="5" id="KW-0819">tRNA processing</keyword>
<dbReference type="InterPro" id="IPR051521">
    <property type="entry name" value="tRNA_Mod/Golgi_Maint"/>
</dbReference>
<comment type="subcellular location">
    <subcellularLocation>
        <location evidence="1">Nucleus</location>
    </subcellularLocation>
</comment>
<dbReference type="SMART" id="SM01144">
    <property type="entry name" value="DTW"/>
    <property type="match status" value="1"/>
</dbReference>
<dbReference type="EC" id="2.5.1.25" evidence="2"/>
<evidence type="ECO:0000313" key="15">
    <source>
        <dbReference type="Proteomes" id="UP001152320"/>
    </source>
</evidence>